<comment type="similarity">
    <text evidence="1">Belongs to the THADA family.</text>
</comment>
<dbReference type="GeneID" id="37008469"/>
<comment type="caution">
    <text evidence="6">The sequence shown here is derived from an EMBL/GenBank/DDBJ whole genome shotgun (WGS) entry which is preliminary data.</text>
</comment>
<dbReference type="SUPFAM" id="SSF48371">
    <property type="entry name" value="ARM repeat"/>
    <property type="match status" value="2"/>
</dbReference>
<dbReference type="Pfam" id="PF25151">
    <property type="entry name" value="TPR_Trm732_C"/>
    <property type="match status" value="1"/>
</dbReference>
<dbReference type="InterPro" id="IPR056842">
    <property type="entry name" value="THADA-like_TPR_C"/>
</dbReference>
<dbReference type="Pfam" id="PF25150">
    <property type="entry name" value="TPR_Trm732"/>
    <property type="match status" value="1"/>
</dbReference>
<evidence type="ECO:0000256" key="1">
    <source>
        <dbReference type="ARBA" id="ARBA00010409"/>
    </source>
</evidence>
<name>A0A2V1B121_9ASCO</name>
<dbReference type="STRING" id="45357.A0A2V1B121"/>
<evidence type="ECO:0000259" key="4">
    <source>
        <dbReference type="Pfam" id="PF25150"/>
    </source>
</evidence>
<sequence>MGKRRGSKSSRAIAELKNELIALTPSEETLDPHFLSIRSQLFHALHGGAHDAVKRNTQGADALSIWYLRAVQAIKAGADASVIPKEEVLTDEVFNWAKKRLSFSHTPQANAGLALLRRVIHLFNVLDANRGAELCGSWASRMFQSQMNKKEHFQIIELLAKEGSDVSQRLRVSHPHFIETLLSSLDSGATANAASKCLAVILQNLQQSSSETDFVSYWAESVITGLQNPKSAPNITQHLLPLLLRLTPDSVDILIKNHISSSQPVVLLSVLNVSQKLAKSKDPVDSGLLTETELYELLVSDTENIRLSALQLVVSTIKTSREPSEHIHKMLSDERVLDGFVEDSRSPETRDAFSSTIRKAIISLKDCYIHNLASSPERTKSTLTLLKDNFFSWISPASSYMSLLIAFDFFEVLVEEEFDGITRKAKNQGSRQAVFEIYDDEFILKLLHFSTNNYEDIRRKARKLLERSPRSLPFDVQDAVSQDHFDNAFKALESVQGRKSDENVNLLMLYASYYYREPKSFTDFLSLAQDKLNNLGATSPHGYYSFFANILRTYPGFINEHLDSSTEWIISLLSSCQKSWDKYKANTTFETLEDSEGMEASSWRAVRESALLLDTIIQLNSQYDILTKKDLLSACELARDQLGNITHRGVLSSVFNTYVSGCVACLNDEELATWPDRWLDESLELVKGKTQFVSRRSGGLPFLITGVLNAYTKKSNYQKLSYVMDELTSHTKAPLKEEERAKSGFPQVHAFNCIKHLYLDSVLFPYARRYLEDVLELSLRSINSPEWSIKNAALMLFSAIINRVFGTNMVNNQPSRMDLPELSDMFPSFEGTVREFLMDFDVSVESALCILTILERTEMDVTDEYGSSLVNLVQDYYLEHKKWKLRKMAARVVPNMLDSMETDELFNIFPEEAQWYNANNFHGFLLLLKDISSRSNYDDRVEVLSHAFDMQLKGQRWQLFSAFLDLIPVIPKYMATQLGNFFCHHIVQRSKYPHGAKHTTLAKLLRSLHAYHESEGELGNAEDVILLGLSDEAYELQQSAIECCRSHQKLSPDLIQALQDVITNPSTWTLVRVDAMKLLVDNGIFTQVNVPDIEWSYELQVLCLVSQEKPGARELQKVLHPSQEEDSRLLCVDSISRAISNAENSVYVDDLTVLLLLSCRGESRAVRRRAADTLCQIFNLSKDYSTSYIFKKAIEAHGPFDVLEGSILHDFLYSYKEDFEEFAKKEEFDLDRDDLYMNEVRLHRELSSVVSKDNLQHDTDSLLQLIEQKSCLKAWEYDYSFDTGLNKFMHLAGEDDKKRVKAALDSIKYSYTDSV</sequence>
<reference evidence="6 7" key="1">
    <citation type="submission" date="2017-12" db="EMBL/GenBank/DDBJ databases">
        <title>Genome Sequence of a Multidrug-Resistant Candida haemulonii Isolate from a Patient with Chronic Leg Ulcers in Israel.</title>
        <authorList>
            <person name="Chow N.A."/>
            <person name="Gade L."/>
            <person name="Batra D."/>
            <person name="Rowe L.A."/>
            <person name="Ben-Ami R."/>
            <person name="Loparev V.N."/>
            <person name="Litvintseva A.P."/>
        </authorList>
    </citation>
    <scope>NUCLEOTIDE SEQUENCE [LARGE SCALE GENOMIC DNA]</scope>
    <source>
        <strain evidence="6 7">B11899</strain>
    </source>
</reference>
<feature type="domain" description="tRNA (32-2'-O)-methyltransferase regulator THADA-like TPR repeats region" evidence="4">
    <location>
        <begin position="215"/>
        <end position="458"/>
    </location>
</feature>
<dbReference type="VEuPathDB" id="FungiDB:CXQ85_003138"/>
<dbReference type="InterPro" id="IPR019442">
    <property type="entry name" value="THADA/TRM732_DUF2428"/>
</dbReference>
<dbReference type="GO" id="GO:0005829">
    <property type="term" value="C:cytosol"/>
    <property type="evidence" value="ECO:0007669"/>
    <property type="project" value="TreeGrafter"/>
</dbReference>
<dbReference type="Pfam" id="PF10350">
    <property type="entry name" value="DUF2428"/>
    <property type="match status" value="1"/>
</dbReference>
<evidence type="ECO:0000313" key="6">
    <source>
        <dbReference type="EMBL" id="PVH23403.1"/>
    </source>
</evidence>
<dbReference type="InterPro" id="IPR056843">
    <property type="entry name" value="THADA-like_TPR"/>
</dbReference>
<proteinExistence type="inferred from homology"/>
<dbReference type="GO" id="GO:0030488">
    <property type="term" value="P:tRNA methylation"/>
    <property type="evidence" value="ECO:0007669"/>
    <property type="project" value="TreeGrafter"/>
</dbReference>
<dbReference type="PANTHER" id="PTHR14387">
    <property type="entry name" value="THADA/DEATH RECEPTOR INTERACTING PROTEIN"/>
    <property type="match status" value="1"/>
</dbReference>
<keyword evidence="2" id="KW-0819">tRNA processing</keyword>
<evidence type="ECO:0000259" key="5">
    <source>
        <dbReference type="Pfam" id="PF25151"/>
    </source>
</evidence>
<evidence type="ECO:0000313" key="7">
    <source>
        <dbReference type="Proteomes" id="UP000244309"/>
    </source>
</evidence>
<dbReference type="InterPro" id="IPR051954">
    <property type="entry name" value="tRNA_methyltransferase_THADA"/>
</dbReference>
<accession>A0A2V1B121</accession>
<dbReference type="InterPro" id="IPR016024">
    <property type="entry name" value="ARM-type_fold"/>
</dbReference>
<protein>
    <submittedName>
        <fullName evidence="6">Uncharacterized protein</fullName>
    </submittedName>
</protein>
<dbReference type="Proteomes" id="UP000244309">
    <property type="component" value="Unassembled WGS sequence"/>
</dbReference>
<feature type="domain" description="DUF2428" evidence="3">
    <location>
        <begin position="594"/>
        <end position="788"/>
    </location>
</feature>
<evidence type="ECO:0000256" key="2">
    <source>
        <dbReference type="ARBA" id="ARBA00022694"/>
    </source>
</evidence>
<organism evidence="6 7">
    <name type="scientific">Candidozyma haemuli</name>
    <dbReference type="NCBI Taxonomy" id="45357"/>
    <lineage>
        <taxon>Eukaryota</taxon>
        <taxon>Fungi</taxon>
        <taxon>Dikarya</taxon>
        <taxon>Ascomycota</taxon>
        <taxon>Saccharomycotina</taxon>
        <taxon>Pichiomycetes</taxon>
        <taxon>Metschnikowiaceae</taxon>
        <taxon>Candidozyma</taxon>
    </lineage>
</organism>
<keyword evidence="7" id="KW-1185">Reference proteome</keyword>
<dbReference type="Gene3D" id="1.25.10.10">
    <property type="entry name" value="Leucine-rich Repeat Variant"/>
    <property type="match status" value="1"/>
</dbReference>
<dbReference type="PANTHER" id="PTHR14387:SF0">
    <property type="entry name" value="DUF2428 DOMAIN-CONTAINING PROTEIN"/>
    <property type="match status" value="1"/>
</dbReference>
<dbReference type="RefSeq" id="XP_025344343.1">
    <property type="nucleotide sequence ID" value="XM_025486793.1"/>
</dbReference>
<evidence type="ECO:0000259" key="3">
    <source>
        <dbReference type="Pfam" id="PF10350"/>
    </source>
</evidence>
<dbReference type="InterPro" id="IPR011989">
    <property type="entry name" value="ARM-like"/>
</dbReference>
<dbReference type="EMBL" id="PKFO01000010">
    <property type="protein sequence ID" value="PVH23403.1"/>
    <property type="molecule type" value="Genomic_DNA"/>
</dbReference>
<feature type="domain" description="tRNA (32-2'-O)-methyltransferase regulator THADA-like C-terminal TPR repeats region" evidence="5">
    <location>
        <begin position="791"/>
        <end position="930"/>
    </location>
</feature>
<dbReference type="OrthoDB" id="73997at2759"/>
<gene>
    <name evidence="6" type="ORF">CXQ85_003138</name>
</gene>